<protein>
    <submittedName>
        <fullName evidence="4">Cobalt-precorrin 5A hydrolase</fullName>
    </submittedName>
</protein>
<evidence type="ECO:0000313" key="5">
    <source>
        <dbReference type="Proteomes" id="UP001163056"/>
    </source>
</evidence>
<dbReference type="GO" id="GO:0009236">
    <property type="term" value="P:cobalamin biosynthetic process"/>
    <property type="evidence" value="ECO:0007669"/>
    <property type="project" value="InterPro"/>
</dbReference>
<dbReference type="Gene3D" id="3.30.420.180">
    <property type="entry name" value="CobE/GbiG C-terminal domain"/>
    <property type="match status" value="1"/>
</dbReference>
<dbReference type="PANTHER" id="PTHR37477:SF1">
    <property type="entry name" value="COBALT-PRECORRIN-5A HYDROLASE"/>
    <property type="match status" value="1"/>
</dbReference>
<dbReference type="InterPro" id="IPR038029">
    <property type="entry name" value="GbiG_N_sf"/>
</dbReference>
<evidence type="ECO:0000259" key="2">
    <source>
        <dbReference type="Pfam" id="PF11760"/>
    </source>
</evidence>
<dbReference type="RefSeq" id="WP_088498984.1">
    <property type="nucleotide sequence ID" value="NZ_BRQK01000004.1"/>
</dbReference>
<dbReference type="SUPFAM" id="SSF159664">
    <property type="entry name" value="CobE/GbiG C-terminal domain-like"/>
    <property type="match status" value="1"/>
</dbReference>
<evidence type="ECO:0000259" key="1">
    <source>
        <dbReference type="Pfam" id="PF01890"/>
    </source>
</evidence>
<evidence type="ECO:0000259" key="3">
    <source>
        <dbReference type="Pfam" id="PF11761"/>
    </source>
</evidence>
<dbReference type="InterPro" id="IPR021744">
    <property type="entry name" value="CbiG_N"/>
</dbReference>
<dbReference type="InterPro" id="IPR002750">
    <property type="entry name" value="CobE/GbiG_C"/>
</dbReference>
<dbReference type="InterPro" id="IPR036518">
    <property type="entry name" value="CobE/GbiG_C_sf"/>
</dbReference>
<dbReference type="Pfam" id="PF01890">
    <property type="entry name" value="CbiG_C"/>
    <property type="match status" value="1"/>
</dbReference>
<comment type="caution">
    <text evidence="4">The sequence shown here is derived from an EMBL/GenBank/DDBJ whole genome shotgun (WGS) entry which is preliminary data.</text>
</comment>
<gene>
    <name evidence="4" type="ORF">PZS58_06970</name>
</gene>
<dbReference type="InterPro" id="IPR021745">
    <property type="entry name" value="CbiG_mid"/>
</dbReference>
<proteinExistence type="predicted"/>
<dbReference type="PANTHER" id="PTHR37477">
    <property type="entry name" value="COBALT-PRECORRIN-5A HYDROLASE"/>
    <property type="match status" value="1"/>
</dbReference>
<organism evidence="4 5">
    <name type="scientific">Providencia stuartii</name>
    <dbReference type="NCBI Taxonomy" id="588"/>
    <lineage>
        <taxon>Bacteria</taxon>
        <taxon>Pseudomonadati</taxon>
        <taxon>Pseudomonadota</taxon>
        <taxon>Gammaproteobacteria</taxon>
        <taxon>Enterobacterales</taxon>
        <taxon>Morganellaceae</taxon>
        <taxon>Providencia</taxon>
    </lineage>
</organism>
<dbReference type="Gene3D" id="3.40.50.11220">
    <property type="match status" value="1"/>
</dbReference>
<feature type="domain" description="Cobalamin biosynthesis central region" evidence="3">
    <location>
        <begin position="142"/>
        <end position="217"/>
    </location>
</feature>
<reference evidence="4 5" key="1">
    <citation type="submission" date="2023-03" db="EMBL/GenBank/DDBJ databases">
        <title>WGS of NDM-producing Providencia thailandensis from Ukrainian patients.</title>
        <authorList>
            <person name="Zabicka D."/>
            <person name="Izdebski R."/>
            <person name="Urbanowicz P."/>
            <person name="Biedrzycka M."/>
            <person name="Guzek A."/>
            <person name="Gniadkowski M."/>
        </authorList>
    </citation>
    <scope>NUCLEOTIDE SEQUENCE [LARGE SCALE GENOMIC DNA]</scope>
    <source>
        <strain evidence="4 5">8015-22</strain>
    </source>
</reference>
<sequence>MSIEKLHAKRIVLFCLTPGGKALAEKIRPLLPMRCYTAEKLLSKGFEPFTNGFAATLQQAFTENDALIVIGATGITVRVLAPVIQDKMSDPAVIVMDEKGQFVISLLSGHLGGANELTNWLAEKISGQAVITTATDVNQVTSFDLLARDMDATFTDFRSSVKMLNQMMVSGKRIGIWWHPDMAIEQDKYAIQGLILVTDLQSLPHLDALVCVSYRSEEIRVPVPVYQLIPRRIIAGIGCRKATDTNEVLRLFAEQLARNNLLPESVRAIGSITLKEQEPALLALATYYQVPFTVFSAKELAPVAARFPESDFVKKTTGIGSVSRPVAWLMSKGHLIGQTYKAQGITITLGVETVC</sequence>
<keyword evidence="4" id="KW-0378">Hydrolase</keyword>
<feature type="domain" description="Cobalamin synthesis G N-terminal" evidence="2">
    <location>
        <begin position="56"/>
        <end position="136"/>
    </location>
</feature>
<dbReference type="Pfam" id="PF11761">
    <property type="entry name" value="CbiG_mid"/>
    <property type="match status" value="1"/>
</dbReference>
<dbReference type="InterPro" id="IPR052553">
    <property type="entry name" value="CbiG_hydrolase"/>
</dbReference>
<dbReference type="Proteomes" id="UP001163056">
    <property type="component" value="Unassembled WGS sequence"/>
</dbReference>
<feature type="domain" description="CobE/GbiG C-terminal" evidence="1">
    <location>
        <begin position="233"/>
        <end position="349"/>
    </location>
</feature>
<dbReference type="EMBL" id="JAREJI010000003">
    <property type="protein sequence ID" value="MDE8769272.1"/>
    <property type="molecule type" value="Genomic_DNA"/>
</dbReference>
<accession>A0AAJ1N2L1</accession>
<dbReference type="SUPFAM" id="SSF159672">
    <property type="entry name" value="CbiG N-terminal domain-like"/>
    <property type="match status" value="1"/>
</dbReference>
<dbReference type="Pfam" id="PF11760">
    <property type="entry name" value="CbiG_N"/>
    <property type="match status" value="1"/>
</dbReference>
<dbReference type="AlphaFoldDB" id="A0AAJ1N2L1"/>
<evidence type="ECO:0000313" key="4">
    <source>
        <dbReference type="EMBL" id="MDE8769272.1"/>
    </source>
</evidence>
<name>A0AAJ1N2L1_PROST</name>
<dbReference type="GO" id="GO:0016787">
    <property type="term" value="F:hydrolase activity"/>
    <property type="evidence" value="ECO:0007669"/>
    <property type="project" value="UniProtKB-KW"/>
</dbReference>